<protein>
    <submittedName>
        <fullName evidence="2">Uncharacterized protein</fullName>
    </submittedName>
</protein>
<accession>A0A0L6V2W0</accession>
<proteinExistence type="predicted"/>
<dbReference type="VEuPathDB" id="FungiDB:VP01_2764g1"/>
<feature type="transmembrane region" description="Helical" evidence="1">
    <location>
        <begin position="373"/>
        <end position="394"/>
    </location>
</feature>
<gene>
    <name evidence="2" type="ORF">VP01_2764g1</name>
</gene>
<keyword evidence="1" id="KW-1133">Transmembrane helix</keyword>
<feature type="transmembrane region" description="Helical" evidence="1">
    <location>
        <begin position="116"/>
        <end position="135"/>
    </location>
</feature>
<feature type="transmembrane region" description="Helical" evidence="1">
    <location>
        <begin position="214"/>
        <end position="237"/>
    </location>
</feature>
<feature type="transmembrane region" description="Helical" evidence="1">
    <location>
        <begin position="305"/>
        <end position="325"/>
    </location>
</feature>
<keyword evidence="1" id="KW-0472">Membrane</keyword>
<reference evidence="2 3" key="1">
    <citation type="submission" date="2015-08" db="EMBL/GenBank/DDBJ databases">
        <title>Next Generation Sequencing and Analysis of the Genome of Puccinia sorghi L Schw, the Causal Agent of Maize Common Rust.</title>
        <authorList>
            <person name="Rochi L."/>
            <person name="Burguener G."/>
            <person name="Darino M."/>
            <person name="Turjanski A."/>
            <person name="Kreff E."/>
            <person name="Dieguez M.J."/>
            <person name="Sacco F."/>
        </authorList>
    </citation>
    <scope>NUCLEOTIDE SEQUENCE [LARGE SCALE GENOMIC DNA]</scope>
    <source>
        <strain evidence="2 3">RO10H11247</strain>
    </source>
</reference>
<organism evidence="2 3">
    <name type="scientific">Puccinia sorghi</name>
    <dbReference type="NCBI Taxonomy" id="27349"/>
    <lineage>
        <taxon>Eukaryota</taxon>
        <taxon>Fungi</taxon>
        <taxon>Dikarya</taxon>
        <taxon>Basidiomycota</taxon>
        <taxon>Pucciniomycotina</taxon>
        <taxon>Pucciniomycetes</taxon>
        <taxon>Pucciniales</taxon>
        <taxon>Pucciniaceae</taxon>
        <taxon>Puccinia</taxon>
    </lineage>
</organism>
<sequence>MGSNGSPLDFENLLGIVPVGIDPYAFIKDFISTWASVPLPRFASVLMLVYFCLHILIAGICLIILILPYTRGAKQSQWFFRRLYIHDESGGEAWSDFYTFVASVRKVPLYFANARVLLTLSQLLSSASTPAFIWFDNQLLTPGQHSLRPHVMPAKNSHGIFSHQPHSFGLMNLAEILAYWSLSHCFLVTIYYGAKDRRENTLGLISRCVPHWLINFLFVCFPIAATVMTIICVIRVISITNGIQSGLAQYLAQLDRGSTLWAAKPQSPLEQAQLMEINLELKKWAVETSLLTVTSFERFRFGECVYLSFTLATCPIFVSLLLVLLRHYQNQRRSASMRLESTTNSESNTQCNGTATNMGYFDTLKKDRQFFHLNIRAIGTGVAMLINIIVHIIAITRTTDTLSRSYWRGVVSGLATTGSTISGIPIAWQCVRFEFNFSVINPWRLYVDYQARSTAEPTTKSCSSPEKTSRSDLLTEACNGEAESELHICYSQKK</sequence>
<dbReference type="Proteomes" id="UP000037035">
    <property type="component" value="Unassembled WGS sequence"/>
</dbReference>
<comment type="caution">
    <text evidence="2">The sequence shown here is derived from an EMBL/GenBank/DDBJ whole genome shotgun (WGS) entry which is preliminary data.</text>
</comment>
<keyword evidence="3" id="KW-1185">Reference proteome</keyword>
<evidence type="ECO:0000313" key="3">
    <source>
        <dbReference type="Proteomes" id="UP000037035"/>
    </source>
</evidence>
<dbReference type="EMBL" id="LAVV01007684">
    <property type="protein sequence ID" value="KNZ55109.1"/>
    <property type="molecule type" value="Genomic_DNA"/>
</dbReference>
<name>A0A0L6V2W0_9BASI</name>
<dbReference type="AlphaFoldDB" id="A0A0L6V2W0"/>
<feature type="transmembrane region" description="Helical" evidence="1">
    <location>
        <begin position="176"/>
        <end position="194"/>
    </location>
</feature>
<dbReference type="OrthoDB" id="2498926at2759"/>
<evidence type="ECO:0000256" key="1">
    <source>
        <dbReference type="SAM" id="Phobius"/>
    </source>
</evidence>
<evidence type="ECO:0000313" key="2">
    <source>
        <dbReference type="EMBL" id="KNZ55109.1"/>
    </source>
</evidence>
<feature type="transmembrane region" description="Helical" evidence="1">
    <location>
        <begin position="406"/>
        <end position="428"/>
    </location>
</feature>
<feature type="transmembrane region" description="Helical" evidence="1">
    <location>
        <begin position="42"/>
        <end position="67"/>
    </location>
</feature>
<keyword evidence="1" id="KW-0812">Transmembrane</keyword>